<reference evidence="2" key="1">
    <citation type="journal article" date="2019" name="Int. J. Syst. Evol. Microbiol.">
        <title>The Global Catalogue of Microorganisms (GCM) 10K type strain sequencing project: providing services to taxonomists for standard genome sequencing and annotation.</title>
        <authorList>
            <consortium name="The Broad Institute Genomics Platform"/>
            <consortium name="The Broad Institute Genome Sequencing Center for Infectious Disease"/>
            <person name="Wu L."/>
            <person name="Ma J."/>
        </authorList>
    </citation>
    <scope>NUCLEOTIDE SEQUENCE [LARGE SCALE GENOMIC DNA]</scope>
    <source>
        <strain evidence="2">KCTC 12907</strain>
    </source>
</reference>
<evidence type="ECO:0000313" key="2">
    <source>
        <dbReference type="Proteomes" id="UP001596378"/>
    </source>
</evidence>
<gene>
    <name evidence="1" type="ORF">ACFQMJ_34780</name>
</gene>
<dbReference type="Proteomes" id="UP001596378">
    <property type="component" value="Unassembled WGS sequence"/>
</dbReference>
<keyword evidence="2" id="KW-1185">Reference proteome</keyword>
<evidence type="ECO:0008006" key="3">
    <source>
        <dbReference type="Google" id="ProtNLM"/>
    </source>
</evidence>
<sequence>MKIEVGESLLLSWLRHIKECQIVQTNWKASSKWELKNTDNLGQLMQVSSNLFSQKYGYDLYKGTKSLSQLIGQAEVDVLGIHYENNQSYIYAIDVAFHEAGLNYGASQDETIARVVKKCLRTAMCISGYFEINYGTIIFASPKINPSVAQALQSCVGDINFVLAQSGLNFNVRIIANEEFSERILEPVLNILGDIADTSELFMRSLQMYNLFATNQSKQTFPRRSSVSRKISPEHESIAVENLEGLDEMKIGVIVRTVLRKILQESKLSEEEIANMQTKPYSKETFDIQYPLLLKKSSTQTDRPDRYYAEPLKINSEEYFLCSEWYEIPANNDRPYLLKWLSMHVNQG</sequence>
<name>A0ABW2FNK3_9BACL</name>
<evidence type="ECO:0000313" key="1">
    <source>
        <dbReference type="EMBL" id="MFC7153720.1"/>
    </source>
</evidence>
<dbReference type="RefSeq" id="WP_378044500.1">
    <property type="nucleotide sequence ID" value="NZ_JBHMDN010000004.1"/>
</dbReference>
<comment type="caution">
    <text evidence="1">The sequence shown here is derived from an EMBL/GenBank/DDBJ whole genome shotgun (WGS) entry which is preliminary data.</text>
</comment>
<proteinExistence type="predicted"/>
<protein>
    <recommendedName>
        <fullName evidence="3">GGDEF domain-containing protein</fullName>
    </recommendedName>
</protein>
<dbReference type="EMBL" id="JBHTAI010000041">
    <property type="protein sequence ID" value="MFC7153720.1"/>
    <property type="molecule type" value="Genomic_DNA"/>
</dbReference>
<organism evidence="1 2">
    <name type="scientific">Cohnella cellulosilytica</name>
    <dbReference type="NCBI Taxonomy" id="986710"/>
    <lineage>
        <taxon>Bacteria</taxon>
        <taxon>Bacillati</taxon>
        <taxon>Bacillota</taxon>
        <taxon>Bacilli</taxon>
        <taxon>Bacillales</taxon>
        <taxon>Paenibacillaceae</taxon>
        <taxon>Cohnella</taxon>
    </lineage>
</organism>
<accession>A0ABW2FNK3</accession>